<dbReference type="Proteomes" id="UP000193334">
    <property type="component" value="Chromosome"/>
</dbReference>
<dbReference type="KEGG" id="pbp:STSP1_00941"/>
<reference evidence="2" key="1">
    <citation type="submission" date="2017-04" db="EMBL/GenBank/DDBJ databases">
        <title>Comparative genomics and description of representatives of a novel lineage of planctomycetes thriving in anoxic sediments.</title>
        <authorList>
            <person name="Spring S."/>
            <person name="Bunk B."/>
            <person name="Sproer C."/>
        </authorList>
    </citation>
    <scope>NUCLEOTIDE SEQUENCE [LARGE SCALE GENOMIC DNA]</scope>
    <source>
        <strain evidence="2">ST-PulAB-D4</strain>
    </source>
</reference>
<organism evidence="1 2">
    <name type="scientific">Sedimentisphaera salicampi</name>
    <dbReference type="NCBI Taxonomy" id="1941349"/>
    <lineage>
        <taxon>Bacteria</taxon>
        <taxon>Pseudomonadati</taxon>
        <taxon>Planctomycetota</taxon>
        <taxon>Phycisphaerae</taxon>
        <taxon>Sedimentisphaerales</taxon>
        <taxon>Sedimentisphaeraceae</taxon>
        <taxon>Sedimentisphaera</taxon>
    </lineage>
</organism>
<name>A0A1W6LL91_9BACT</name>
<sequence length="115" mass="13345">MNAKECVWKVRSVKSYPEAKNHIFVGRPSEINSTYVLLKCRTFHFGKNVNTVRDIQVGKVEYRIIPWSRIEIVNVLDKDFDYKSSQLSMGEKGQINLTDGSREVLIYISNDSRVF</sequence>
<proteinExistence type="predicted"/>
<dbReference type="AlphaFoldDB" id="A0A1W6LL91"/>
<dbReference type="OrthoDB" id="286764at2"/>
<protein>
    <submittedName>
        <fullName evidence="1">Uncharacterized protein</fullName>
    </submittedName>
</protein>
<accession>A0A1W6LL91</accession>
<dbReference type="RefSeq" id="WP_085755248.1">
    <property type="nucleotide sequence ID" value="NZ_CP021023.1"/>
</dbReference>
<keyword evidence="2" id="KW-1185">Reference proteome</keyword>
<evidence type="ECO:0000313" key="2">
    <source>
        <dbReference type="Proteomes" id="UP000193334"/>
    </source>
</evidence>
<gene>
    <name evidence="1" type="ORF">STSP1_00941</name>
</gene>
<dbReference type="EMBL" id="CP021023">
    <property type="protein sequence ID" value="ARN56558.1"/>
    <property type="molecule type" value="Genomic_DNA"/>
</dbReference>
<dbReference type="STRING" id="1941349.STSP1_00941"/>
<evidence type="ECO:0000313" key="1">
    <source>
        <dbReference type="EMBL" id="ARN56558.1"/>
    </source>
</evidence>